<protein>
    <recommendedName>
        <fullName evidence="8">C2H2-type domain-containing protein</fullName>
    </recommendedName>
</protein>
<dbReference type="Proteomes" id="UP001497623">
    <property type="component" value="Unassembled WGS sequence"/>
</dbReference>
<dbReference type="EMBL" id="CAXKWB010180231">
    <property type="protein sequence ID" value="CAL4253793.1"/>
    <property type="molecule type" value="Genomic_DNA"/>
</dbReference>
<evidence type="ECO:0000256" key="4">
    <source>
        <dbReference type="ARBA" id="ARBA00022771"/>
    </source>
</evidence>
<feature type="domain" description="C2H2-type" evidence="8">
    <location>
        <begin position="100"/>
        <end position="127"/>
    </location>
</feature>
<dbReference type="GO" id="GO:0008270">
    <property type="term" value="F:zinc ion binding"/>
    <property type="evidence" value="ECO:0007669"/>
    <property type="project" value="UniProtKB-KW"/>
</dbReference>
<evidence type="ECO:0000259" key="8">
    <source>
        <dbReference type="PROSITE" id="PS50157"/>
    </source>
</evidence>
<dbReference type="SMART" id="SM00355">
    <property type="entry name" value="ZnF_C2H2"/>
    <property type="match status" value="1"/>
</dbReference>
<organism evidence="9 10">
    <name type="scientific">Meganyctiphanes norvegica</name>
    <name type="common">Northern krill</name>
    <name type="synonym">Thysanopoda norvegica</name>
    <dbReference type="NCBI Taxonomy" id="48144"/>
    <lineage>
        <taxon>Eukaryota</taxon>
        <taxon>Metazoa</taxon>
        <taxon>Ecdysozoa</taxon>
        <taxon>Arthropoda</taxon>
        <taxon>Crustacea</taxon>
        <taxon>Multicrustacea</taxon>
        <taxon>Malacostraca</taxon>
        <taxon>Eumalacostraca</taxon>
        <taxon>Eucarida</taxon>
        <taxon>Euphausiacea</taxon>
        <taxon>Euphausiidae</taxon>
        <taxon>Meganyctiphanes</taxon>
    </lineage>
</organism>
<proteinExistence type="predicted"/>
<evidence type="ECO:0000256" key="1">
    <source>
        <dbReference type="ARBA" id="ARBA00004123"/>
    </source>
</evidence>
<evidence type="ECO:0000313" key="10">
    <source>
        <dbReference type="Proteomes" id="UP001497623"/>
    </source>
</evidence>
<dbReference type="FunFam" id="3.30.160.60:FF:001498">
    <property type="entry name" value="Zinc finger protein 404"/>
    <property type="match status" value="1"/>
</dbReference>
<dbReference type="GO" id="GO:0000978">
    <property type="term" value="F:RNA polymerase II cis-regulatory region sequence-specific DNA binding"/>
    <property type="evidence" value="ECO:0007669"/>
    <property type="project" value="TreeGrafter"/>
</dbReference>
<sequence length="138" mass="16006">MSESIVKENHGANFDQSVSFNKIANVNMGVEVNHDKSEKNCYSYDVLQNSACETVEVEFKCEIETKEEPIQIQAIGIKLKKEIEIYEEPIEFTHTGGKLYHCNICDNEFSQKSDFIKHQRTHIGEKPYQCFLTEWSSY</sequence>
<dbReference type="PROSITE" id="PS50157">
    <property type="entry name" value="ZINC_FINGER_C2H2_2"/>
    <property type="match status" value="1"/>
</dbReference>
<comment type="caution">
    <text evidence="9">The sequence shown here is derived from an EMBL/GenBank/DDBJ whole genome shotgun (WGS) entry which is preliminary data.</text>
</comment>
<dbReference type="GO" id="GO:0000981">
    <property type="term" value="F:DNA-binding transcription factor activity, RNA polymerase II-specific"/>
    <property type="evidence" value="ECO:0007669"/>
    <property type="project" value="TreeGrafter"/>
</dbReference>
<dbReference type="Gene3D" id="3.30.160.60">
    <property type="entry name" value="Classic Zinc Finger"/>
    <property type="match status" value="1"/>
</dbReference>
<dbReference type="GO" id="GO:0005634">
    <property type="term" value="C:nucleus"/>
    <property type="evidence" value="ECO:0007669"/>
    <property type="project" value="UniProtKB-SubCell"/>
</dbReference>
<feature type="non-terminal residue" evidence="9">
    <location>
        <position position="138"/>
    </location>
</feature>
<dbReference type="SUPFAM" id="SSF57667">
    <property type="entry name" value="beta-beta-alpha zinc fingers"/>
    <property type="match status" value="1"/>
</dbReference>
<reference evidence="9 10" key="1">
    <citation type="submission" date="2024-05" db="EMBL/GenBank/DDBJ databases">
        <authorList>
            <person name="Wallberg A."/>
        </authorList>
    </citation>
    <scope>NUCLEOTIDE SEQUENCE [LARGE SCALE GENOMIC DNA]</scope>
</reference>
<evidence type="ECO:0000313" key="9">
    <source>
        <dbReference type="EMBL" id="CAL4253793.1"/>
    </source>
</evidence>
<dbReference type="InterPro" id="IPR013087">
    <property type="entry name" value="Znf_C2H2_type"/>
</dbReference>
<name>A0AAV2SUP2_MEGNR</name>
<keyword evidence="5" id="KW-0862">Zinc</keyword>
<dbReference type="AlphaFoldDB" id="A0AAV2SUP2"/>
<keyword evidence="2" id="KW-0479">Metal-binding</keyword>
<evidence type="ECO:0000256" key="7">
    <source>
        <dbReference type="PROSITE-ProRule" id="PRU00042"/>
    </source>
</evidence>
<evidence type="ECO:0000256" key="5">
    <source>
        <dbReference type="ARBA" id="ARBA00022833"/>
    </source>
</evidence>
<gene>
    <name evidence="9" type="ORF">MNOR_LOCUS41934</name>
</gene>
<dbReference type="InterPro" id="IPR036236">
    <property type="entry name" value="Znf_C2H2_sf"/>
</dbReference>
<evidence type="ECO:0000256" key="2">
    <source>
        <dbReference type="ARBA" id="ARBA00022723"/>
    </source>
</evidence>
<accession>A0AAV2SUP2</accession>
<evidence type="ECO:0000256" key="3">
    <source>
        <dbReference type="ARBA" id="ARBA00022737"/>
    </source>
</evidence>
<keyword evidence="3" id="KW-0677">Repeat</keyword>
<dbReference type="PANTHER" id="PTHR23226:SF416">
    <property type="entry name" value="FI01424P"/>
    <property type="match status" value="1"/>
</dbReference>
<dbReference type="Pfam" id="PF00096">
    <property type="entry name" value="zf-C2H2"/>
    <property type="match status" value="1"/>
</dbReference>
<dbReference type="PROSITE" id="PS00028">
    <property type="entry name" value="ZINC_FINGER_C2H2_1"/>
    <property type="match status" value="1"/>
</dbReference>
<comment type="subcellular location">
    <subcellularLocation>
        <location evidence="1">Nucleus</location>
    </subcellularLocation>
</comment>
<evidence type="ECO:0000256" key="6">
    <source>
        <dbReference type="ARBA" id="ARBA00023242"/>
    </source>
</evidence>
<keyword evidence="6" id="KW-0539">Nucleus</keyword>
<keyword evidence="4 7" id="KW-0863">Zinc-finger</keyword>
<keyword evidence="10" id="KW-1185">Reference proteome</keyword>
<dbReference type="PANTHER" id="PTHR23226">
    <property type="entry name" value="ZINC FINGER AND SCAN DOMAIN-CONTAINING"/>
    <property type="match status" value="1"/>
</dbReference>